<evidence type="ECO:0000313" key="2">
    <source>
        <dbReference type="Proteomes" id="UP000237968"/>
    </source>
</evidence>
<dbReference type="Gene3D" id="3.40.50.150">
    <property type="entry name" value="Vaccinia Virus protein VP39"/>
    <property type="match status" value="1"/>
</dbReference>
<dbReference type="EMBL" id="PVNK01000079">
    <property type="protein sequence ID" value="PRQ03557.1"/>
    <property type="molecule type" value="Genomic_DNA"/>
</dbReference>
<dbReference type="RefSeq" id="WP_106390955.1">
    <property type="nucleotide sequence ID" value="NZ_PVNK01000079.1"/>
</dbReference>
<accession>A0A2S9YEL7</accession>
<evidence type="ECO:0000313" key="1">
    <source>
        <dbReference type="EMBL" id="PRQ03557.1"/>
    </source>
</evidence>
<name>A0A2S9YEL7_9BACT</name>
<gene>
    <name evidence="1" type="ORF">ENSA5_14890</name>
</gene>
<dbReference type="SUPFAM" id="SSF53335">
    <property type="entry name" value="S-adenosyl-L-methionine-dependent methyltransferases"/>
    <property type="match status" value="1"/>
</dbReference>
<protein>
    <recommendedName>
        <fullName evidence="3">SAM-dependent methyltransferase</fullName>
    </recommendedName>
</protein>
<sequence>MSKDPRLDYPATGRNREAILAVLREVLPSSGTVLEVASGSGQHVAFFAAAFPSLRWQPSDRDESLFESIRAWTEGLANVAGPTRLDATATPWPIDSFDAVICANMIHIAPWAACLGLLDGASRSLAADGPLCLYGPFRRGGAHTAPSNEAFDQRLAAQDPSWGVRDLDTIEEEAKGRGFALDRVFDMPANNLSVVFRRRVPADH</sequence>
<dbReference type="PANTHER" id="PTHR20974:SF0">
    <property type="entry name" value="UPF0585 PROTEIN CG18661"/>
    <property type="match status" value="1"/>
</dbReference>
<dbReference type="Pfam" id="PF06080">
    <property type="entry name" value="DUF938"/>
    <property type="match status" value="1"/>
</dbReference>
<dbReference type="PANTHER" id="PTHR20974">
    <property type="entry name" value="UPF0585 PROTEIN CG18661"/>
    <property type="match status" value="1"/>
</dbReference>
<dbReference type="InterPro" id="IPR029063">
    <property type="entry name" value="SAM-dependent_MTases_sf"/>
</dbReference>
<dbReference type="OrthoDB" id="5525831at2"/>
<proteinExistence type="predicted"/>
<dbReference type="Proteomes" id="UP000237968">
    <property type="component" value="Unassembled WGS sequence"/>
</dbReference>
<comment type="caution">
    <text evidence="1">The sequence shown here is derived from an EMBL/GenBank/DDBJ whole genome shotgun (WGS) entry which is preliminary data.</text>
</comment>
<evidence type="ECO:0008006" key="3">
    <source>
        <dbReference type="Google" id="ProtNLM"/>
    </source>
</evidence>
<keyword evidence="2" id="KW-1185">Reference proteome</keyword>
<dbReference type="InterPro" id="IPR010342">
    <property type="entry name" value="DUF938"/>
</dbReference>
<dbReference type="AlphaFoldDB" id="A0A2S9YEL7"/>
<reference evidence="1 2" key="1">
    <citation type="submission" date="2018-03" db="EMBL/GenBank/DDBJ databases">
        <title>Draft Genome Sequences of the Obligatory Marine Myxobacteria Enhygromyxa salina SWB005.</title>
        <authorList>
            <person name="Poehlein A."/>
            <person name="Moghaddam J.A."/>
            <person name="Harms H."/>
            <person name="Alanjari M."/>
            <person name="Koenig G.M."/>
            <person name="Daniel R."/>
            <person name="Schaeberle T.F."/>
        </authorList>
    </citation>
    <scope>NUCLEOTIDE SEQUENCE [LARGE SCALE GENOMIC DNA]</scope>
    <source>
        <strain evidence="1 2">SWB005</strain>
    </source>
</reference>
<organism evidence="1 2">
    <name type="scientific">Enhygromyxa salina</name>
    <dbReference type="NCBI Taxonomy" id="215803"/>
    <lineage>
        <taxon>Bacteria</taxon>
        <taxon>Pseudomonadati</taxon>
        <taxon>Myxococcota</taxon>
        <taxon>Polyangia</taxon>
        <taxon>Nannocystales</taxon>
        <taxon>Nannocystaceae</taxon>
        <taxon>Enhygromyxa</taxon>
    </lineage>
</organism>